<evidence type="ECO:0000259" key="5">
    <source>
        <dbReference type="PROSITE" id="PS50977"/>
    </source>
</evidence>
<dbReference type="PANTHER" id="PTHR30055:SF238">
    <property type="entry name" value="MYCOFACTOCIN BIOSYNTHESIS TRANSCRIPTIONAL REGULATOR MFTR-RELATED"/>
    <property type="match status" value="1"/>
</dbReference>
<name>A0ABU2XTR2_9ACTN</name>
<dbReference type="Proteomes" id="UP001180754">
    <property type="component" value="Unassembled WGS sequence"/>
</dbReference>
<dbReference type="Pfam" id="PF00440">
    <property type="entry name" value="TetR_N"/>
    <property type="match status" value="1"/>
</dbReference>
<keyword evidence="2 4" id="KW-0238">DNA-binding</keyword>
<dbReference type="InterPro" id="IPR009057">
    <property type="entry name" value="Homeodomain-like_sf"/>
</dbReference>
<evidence type="ECO:0000256" key="4">
    <source>
        <dbReference type="PROSITE-ProRule" id="PRU00335"/>
    </source>
</evidence>
<comment type="caution">
    <text evidence="6">The sequence shown here is derived from an EMBL/GenBank/DDBJ whole genome shotgun (WGS) entry which is preliminary data.</text>
</comment>
<evidence type="ECO:0000313" key="7">
    <source>
        <dbReference type="Proteomes" id="UP001180754"/>
    </source>
</evidence>
<reference evidence="6" key="1">
    <citation type="submission" date="2024-05" db="EMBL/GenBank/DDBJ databases">
        <title>30 novel species of actinomycetes from the DSMZ collection.</title>
        <authorList>
            <person name="Nouioui I."/>
        </authorList>
    </citation>
    <scope>NUCLEOTIDE SEQUENCE</scope>
    <source>
        <strain evidence="6">DSM 41529</strain>
    </source>
</reference>
<dbReference type="InterPro" id="IPR001647">
    <property type="entry name" value="HTH_TetR"/>
</dbReference>
<accession>A0ABU2XTR2</accession>
<dbReference type="Pfam" id="PF17754">
    <property type="entry name" value="TetR_C_14"/>
    <property type="match status" value="1"/>
</dbReference>
<evidence type="ECO:0000256" key="3">
    <source>
        <dbReference type="ARBA" id="ARBA00023163"/>
    </source>
</evidence>
<sequence length="209" mass="23008">MGNELPLRERKKLRTREALVETALALFSEKGFCAVTLDELVGAVEVSKRTFFRTFASKEDVALAPEKELWAAYSARIEAQPLTGPLLTALEDTLFAAVADMADGWERRFRVSRALADRTPALTAHSLGHCADVTDALVRSVARRRPDSAADELRVRLLLELMLAAWRSALKEWARAPGEPGRDELRARTREALNALPGVAGLITDSTRG</sequence>
<dbReference type="PRINTS" id="PR00455">
    <property type="entry name" value="HTHTETR"/>
</dbReference>
<proteinExistence type="predicted"/>
<organism evidence="6 7">
    <name type="scientific">Streptomyces lonegramiae</name>
    <dbReference type="NCBI Taxonomy" id="3075524"/>
    <lineage>
        <taxon>Bacteria</taxon>
        <taxon>Bacillati</taxon>
        <taxon>Actinomycetota</taxon>
        <taxon>Actinomycetes</taxon>
        <taxon>Kitasatosporales</taxon>
        <taxon>Streptomycetaceae</taxon>
        <taxon>Streptomyces</taxon>
    </lineage>
</organism>
<evidence type="ECO:0000256" key="2">
    <source>
        <dbReference type="ARBA" id="ARBA00023125"/>
    </source>
</evidence>
<keyword evidence="7" id="KW-1185">Reference proteome</keyword>
<dbReference type="PANTHER" id="PTHR30055">
    <property type="entry name" value="HTH-TYPE TRANSCRIPTIONAL REGULATOR RUTR"/>
    <property type="match status" value="1"/>
</dbReference>
<dbReference type="Gene3D" id="1.10.357.10">
    <property type="entry name" value="Tetracycline Repressor, domain 2"/>
    <property type="match status" value="1"/>
</dbReference>
<evidence type="ECO:0000256" key="1">
    <source>
        <dbReference type="ARBA" id="ARBA00023015"/>
    </source>
</evidence>
<dbReference type="InterPro" id="IPR050109">
    <property type="entry name" value="HTH-type_TetR-like_transc_reg"/>
</dbReference>
<feature type="domain" description="HTH tetR-type" evidence="5">
    <location>
        <begin position="13"/>
        <end position="73"/>
    </location>
</feature>
<evidence type="ECO:0000313" key="6">
    <source>
        <dbReference type="EMBL" id="MDT0548834.1"/>
    </source>
</evidence>
<dbReference type="EMBL" id="JAVRFD010000029">
    <property type="protein sequence ID" value="MDT0548834.1"/>
    <property type="molecule type" value="Genomic_DNA"/>
</dbReference>
<keyword evidence="3" id="KW-0804">Transcription</keyword>
<gene>
    <name evidence="6" type="ORF">RND15_40115</name>
</gene>
<dbReference type="RefSeq" id="WP_311729402.1">
    <property type="nucleotide sequence ID" value="NZ_JAVRFD010000029.1"/>
</dbReference>
<dbReference type="Gene3D" id="1.10.10.60">
    <property type="entry name" value="Homeodomain-like"/>
    <property type="match status" value="1"/>
</dbReference>
<keyword evidence="1" id="KW-0805">Transcription regulation</keyword>
<dbReference type="InterPro" id="IPR041347">
    <property type="entry name" value="MftR_C"/>
</dbReference>
<protein>
    <submittedName>
        <fullName evidence="6">TetR/AcrR family transcriptional regulator</fullName>
    </submittedName>
</protein>
<dbReference type="SUPFAM" id="SSF46689">
    <property type="entry name" value="Homeodomain-like"/>
    <property type="match status" value="1"/>
</dbReference>
<dbReference type="PROSITE" id="PS50977">
    <property type="entry name" value="HTH_TETR_2"/>
    <property type="match status" value="1"/>
</dbReference>
<feature type="DNA-binding region" description="H-T-H motif" evidence="4">
    <location>
        <begin position="36"/>
        <end position="55"/>
    </location>
</feature>